<evidence type="ECO:0000313" key="2">
    <source>
        <dbReference type="Proteomes" id="UP001138460"/>
    </source>
</evidence>
<dbReference type="Proteomes" id="UP001138460">
    <property type="component" value="Unassembled WGS sequence"/>
</dbReference>
<sequence length="454" mass="52213">MNLKDIISDIVRLIDNRDFSCEKGFPDTITTRSGIQISYISDVRYKIELFKDIIKADLKHPLNNISNNSLYDICRNSICDLYTEKTLHEGIEDNSRSHIKKLKKEIEERVHMSLTTLTHHFPAHTCLFPLSEAISIGPVTFYPNLQWVKKLELHDNYTQQTLAPDEDLVNWKEELIKLTDPLERYESENHIANRIYSIIKKSNTILEIEIKNFEFNLSRKLAKIATQATIDSFSLIFNNEGMFKQQNLYEHPTLPFSFNTLASYKGRLVYPGMTLTERTPVYNGATISTFLNENKEFIDSAGNIIDSVINIKNYPNKDLSIRWTTSLNWYAEAQREQDDAIALAKIGISLDVLSGGGEWVGILEMVKNILGLDDQHVIFEKPHKTVLKEFISDLYNKGRSQIVHGNHIDRLIPFEQERKKASKMCRVILMASAHNLMNYSGDGSHNAFVKMAHR</sequence>
<accession>A0A9X8P6X0</accession>
<keyword evidence="2" id="KW-1185">Reference proteome</keyword>
<evidence type="ECO:0008006" key="3">
    <source>
        <dbReference type="Google" id="ProtNLM"/>
    </source>
</evidence>
<comment type="caution">
    <text evidence="1">The sequence shown here is derived from an EMBL/GenBank/DDBJ whole genome shotgun (WGS) entry which is preliminary data.</text>
</comment>
<organism evidence="1 2">
    <name type="scientific">Pectobacterium zantedeschiae</name>
    <dbReference type="NCBI Taxonomy" id="2034769"/>
    <lineage>
        <taxon>Bacteria</taxon>
        <taxon>Pseudomonadati</taxon>
        <taxon>Pseudomonadota</taxon>
        <taxon>Gammaproteobacteria</taxon>
        <taxon>Enterobacterales</taxon>
        <taxon>Pectobacteriaceae</taxon>
        <taxon>Pectobacterium</taxon>
    </lineage>
</organism>
<name>A0A9X8P6X0_9GAMM</name>
<protein>
    <recommendedName>
        <fullName evidence="3">Apea-like HEPN domain-containing protein</fullName>
    </recommendedName>
</protein>
<gene>
    <name evidence="1" type="ORF">CLR69_12990</name>
</gene>
<dbReference type="AlphaFoldDB" id="A0A9X8P6X0"/>
<dbReference type="EMBL" id="NWTM01000001">
    <property type="protein sequence ID" value="RYC45835.1"/>
    <property type="molecule type" value="Genomic_DNA"/>
</dbReference>
<reference evidence="1 2" key="1">
    <citation type="journal article" date="2018" name="Syst. Appl. Microbiol.">
        <title>Pectobacterium zantedeschiae sp. nov. a new species of a soft rot pathogen isolated from Calla lily (Zantedeschia spp.).</title>
        <authorList>
            <person name="Waleron M."/>
            <person name="Misztak A."/>
            <person name="Waleron M."/>
            <person name="Franczuk M."/>
            <person name="Jonca J."/>
            <person name="Wielgomas B."/>
            <person name="Mikicinski A."/>
            <person name="Popovic T."/>
            <person name="Waleron K."/>
        </authorList>
    </citation>
    <scope>NUCLEOTIDE SEQUENCE [LARGE SCALE GENOMIC DNA]</scope>
    <source>
        <strain evidence="1 2">9M</strain>
    </source>
</reference>
<proteinExistence type="predicted"/>
<dbReference type="OrthoDB" id="7559794at2"/>
<evidence type="ECO:0000313" key="1">
    <source>
        <dbReference type="EMBL" id="RYC45835.1"/>
    </source>
</evidence>
<dbReference type="RefSeq" id="WP_129712836.1">
    <property type="nucleotide sequence ID" value="NZ_JBEHFA010000003.1"/>
</dbReference>